<dbReference type="OrthoDB" id="775571at2759"/>
<dbReference type="Proteomes" id="UP000559027">
    <property type="component" value="Unassembled WGS sequence"/>
</dbReference>
<dbReference type="InterPro" id="IPR042241">
    <property type="entry name" value="GCP_C_sf"/>
</dbReference>
<dbReference type="InterPro" id="IPR040457">
    <property type="entry name" value="GCP_C"/>
</dbReference>
<comment type="subcellular location">
    <subcellularLocation>
        <location evidence="5">Cytoplasm</location>
        <location evidence="5">Cytoskeleton</location>
        <location evidence="5">Microtubule organizing center</location>
    </subcellularLocation>
</comment>
<keyword evidence="7" id="KW-1133">Transmembrane helix</keyword>
<reference evidence="9 10" key="1">
    <citation type="journal article" date="2020" name="ISME J.">
        <title>Uncovering the hidden diversity of litter-decomposition mechanisms in mushroom-forming fungi.</title>
        <authorList>
            <person name="Floudas D."/>
            <person name="Bentzer J."/>
            <person name="Ahren D."/>
            <person name="Johansson T."/>
            <person name="Persson P."/>
            <person name="Tunlid A."/>
        </authorList>
    </citation>
    <scope>NUCLEOTIDE SEQUENCE [LARGE SCALE GENOMIC DNA]</scope>
    <source>
        <strain evidence="9 10">CBS 146.42</strain>
    </source>
</reference>
<feature type="compositionally biased region" description="Pro residues" evidence="6">
    <location>
        <begin position="52"/>
        <end position="61"/>
    </location>
</feature>
<dbReference type="InterPro" id="IPR007259">
    <property type="entry name" value="GCP"/>
</dbReference>
<comment type="similarity">
    <text evidence="1 5">Belongs to the TUBGCP family.</text>
</comment>
<dbReference type="GO" id="GO:0051011">
    <property type="term" value="F:microtubule minus-end binding"/>
    <property type="evidence" value="ECO:0007669"/>
    <property type="project" value="TreeGrafter"/>
</dbReference>
<dbReference type="AlphaFoldDB" id="A0A8H5FW16"/>
<organism evidence="9 10">
    <name type="scientific">Leucocoprinus leucothites</name>
    <dbReference type="NCBI Taxonomy" id="201217"/>
    <lineage>
        <taxon>Eukaryota</taxon>
        <taxon>Fungi</taxon>
        <taxon>Dikarya</taxon>
        <taxon>Basidiomycota</taxon>
        <taxon>Agaricomycotina</taxon>
        <taxon>Agaricomycetes</taxon>
        <taxon>Agaricomycetidae</taxon>
        <taxon>Agaricales</taxon>
        <taxon>Agaricineae</taxon>
        <taxon>Agaricaceae</taxon>
        <taxon>Leucocoprinus</taxon>
    </lineage>
</organism>
<keyword evidence="2 5" id="KW-0963">Cytoplasm</keyword>
<gene>
    <name evidence="9" type="ORF">D9756_007722</name>
</gene>
<dbReference type="GO" id="GO:0043015">
    <property type="term" value="F:gamma-tubulin binding"/>
    <property type="evidence" value="ECO:0007669"/>
    <property type="project" value="InterPro"/>
</dbReference>
<evidence type="ECO:0000256" key="7">
    <source>
        <dbReference type="SAM" id="Phobius"/>
    </source>
</evidence>
<accession>A0A8H5FW16</accession>
<keyword evidence="3 5" id="KW-0493">Microtubule</keyword>
<keyword evidence="4 5" id="KW-0206">Cytoskeleton</keyword>
<dbReference type="Pfam" id="PF04130">
    <property type="entry name" value="GCP_C_terminal"/>
    <property type="match status" value="1"/>
</dbReference>
<dbReference type="GO" id="GO:0031122">
    <property type="term" value="P:cytoplasmic microtubule organization"/>
    <property type="evidence" value="ECO:0007669"/>
    <property type="project" value="TreeGrafter"/>
</dbReference>
<dbReference type="GO" id="GO:0051225">
    <property type="term" value="P:spindle assembly"/>
    <property type="evidence" value="ECO:0007669"/>
    <property type="project" value="TreeGrafter"/>
</dbReference>
<evidence type="ECO:0000256" key="1">
    <source>
        <dbReference type="ARBA" id="ARBA00010337"/>
    </source>
</evidence>
<evidence type="ECO:0000256" key="5">
    <source>
        <dbReference type="RuleBase" id="RU363050"/>
    </source>
</evidence>
<keyword evidence="7" id="KW-0472">Membrane</keyword>
<sequence>MIIGNHNMHQQTTQVGSESPPPYEPTPNQQQFHYNGKSSAAPAPDAPDHKPSPPLTTPNPPVMIAGPSYIPQQLGEYSPTVYHYVNPQTGEHVTSLLPPNHPEMACLQEGGHITETKYGLLGLLAAVFWFPLGIGLCLLDRRTLQSPLWFRLNNDDLANSVDELSFKELPPLLPHFFVPSLQDKPQNPIVERLGLPGKNRETKKDPTTVRTSLPPELHIITDDLVNVKLGNADQQPEDSIWHKLDVHGNSRKSRLLSWDALRPINQMHTSTPFLSERDSLVYASARYHVQPRMKDSSTHIMYTNQRDLFSSLKMTVLGNTSIYHSWDAALQRFVQARVKEGERGILLLDGMDEVISDRSATDGPTIHAFAHALANILDWLRKGLAKCPPLSTELLGSDIPISRFSRGTMRSCMSVPDRLYGHILRETIQEESKTPQEFHPFDYSPINLLSHIHAHLDTHLVRQSPREITAILAYVLSTASHEYLRQIAQSVGYGPQPPQKQERIINLALDEYTMDEDAEGGEEDIFEVLEKVDDDYPSFFPPELLAILPAARRSLVLLQKAQPEHPLLSQPARQAELRWIWRTEDIEAAYLGIQKVYHGQYIQRDEPGPYLEGSAREYKPGLEGLKIFDMEPGSSFQNTIPTSKATPGSVQDFTDYFPKTLPPITPTLSHLTSVVFSDLVRHSSKLSSTLLELFLDHPGELNFRSHLVLLRDFLLLTSSPFKLKLSFALFSDNEDYEIDNKNRTLSLQTLRQRKQITESTQPWAIGLASALLEREIWPPVGADLSFFLRTVIVDSLEYPQGGDNLPKQVVTDASWRLGFAIRDLPTGPGRDKWLNPLCVEALDFLYMDYKPPHPLEVLIPHEVLSKYQRMFTFLLRLIRIEHALHAVQRILRSITAPIFPTLTPARKLTLHFRFVAQSFMNALSSYVFDTVIGGNFNPFLAELVLHHNEDGTQQQRRFSDVFELAKRHSNLLDDILSACLMRSGQRAAGDLLRQTTEIVLEFSVLIGELRRGRLQEYEAASLVEDLYGKFRAKMAILTKVLKGLVEKSTSRSYAEHFFIGQTNLPGGLEALHHLLLRIDTSEWWTSTSNQA</sequence>
<evidence type="ECO:0000256" key="6">
    <source>
        <dbReference type="SAM" id="MobiDB-lite"/>
    </source>
</evidence>
<proteinExistence type="inferred from homology"/>
<keyword evidence="10" id="KW-1185">Reference proteome</keyword>
<protein>
    <recommendedName>
        <fullName evidence="5">Spindle pole body component</fullName>
    </recommendedName>
</protein>
<dbReference type="GO" id="GO:0051321">
    <property type="term" value="P:meiotic cell cycle"/>
    <property type="evidence" value="ECO:0007669"/>
    <property type="project" value="TreeGrafter"/>
</dbReference>
<dbReference type="GO" id="GO:0000930">
    <property type="term" value="C:gamma-tubulin complex"/>
    <property type="evidence" value="ECO:0007669"/>
    <property type="project" value="TreeGrafter"/>
</dbReference>
<evidence type="ECO:0000313" key="9">
    <source>
        <dbReference type="EMBL" id="KAF5351850.1"/>
    </source>
</evidence>
<name>A0A8H5FW16_9AGAR</name>
<dbReference type="EMBL" id="JAACJO010000012">
    <property type="protein sequence ID" value="KAF5351850.1"/>
    <property type="molecule type" value="Genomic_DNA"/>
</dbReference>
<evidence type="ECO:0000259" key="8">
    <source>
        <dbReference type="Pfam" id="PF04130"/>
    </source>
</evidence>
<feature type="region of interest" description="Disordered" evidence="6">
    <location>
        <begin position="1"/>
        <end position="64"/>
    </location>
</feature>
<feature type="compositionally biased region" description="Polar residues" evidence="6">
    <location>
        <begin position="7"/>
        <end position="17"/>
    </location>
</feature>
<feature type="domain" description="Gamma tubulin complex component C-terminal" evidence="8">
    <location>
        <begin position="704"/>
        <end position="1084"/>
    </location>
</feature>
<dbReference type="PANTHER" id="PTHR19302">
    <property type="entry name" value="GAMMA TUBULIN COMPLEX PROTEIN"/>
    <property type="match status" value="1"/>
</dbReference>
<comment type="caution">
    <text evidence="9">The sequence shown here is derived from an EMBL/GenBank/DDBJ whole genome shotgun (WGS) entry which is preliminary data.</text>
</comment>
<dbReference type="GO" id="GO:0000922">
    <property type="term" value="C:spindle pole"/>
    <property type="evidence" value="ECO:0007669"/>
    <property type="project" value="InterPro"/>
</dbReference>
<dbReference type="GO" id="GO:0005874">
    <property type="term" value="C:microtubule"/>
    <property type="evidence" value="ECO:0007669"/>
    <property type="project" value="UniProtKB-KW"/>
</dbReference>
<dbReference type="Gene3D" id="1.20.120.1900">
    <property type="entry name" value="Gamma-tubulin complex, C-terminal domain"/>
    <property type="match status" value="1"/>
</dbReference>
<dbReference type="PANTHER" id="PTHR19302:SF70">
    <property type="entry name" value="GAMMA-TUBULIN COMPLEX COMPONENT 6"/>
    <property type="match status" value="1"/>
</dbReference>
<feature type="transmembrane region" description="Helical" evidence="7">
    <location>
        <begin position="118"/>
        <end position="139"/>
    </location>
</feature>
<evidence type="ECO:0000256" key="4">
    <source>
        <dbReference type="ARBA" id="ARBA00023212"/>
    </source>
</evidence>
<dbReference type="GO" id="GO:0000278">
    <property type="term" value="P:mitotic cell cycle"/>
    <property type="evidence" value="ECO:0007669"/>
    <property type="project" value="TreeGrafter"/>
</dbReference>
<evidence type="ECO:0000256" key="2">
    <source>
        <dbReference type="ARBA" id="ARBA00022490"/>
    </source>
</evidence>
<keyword evidence="7" id="KW-0812">Transmembrane</keyword>
<dbReference type="GO" id="GO:0005816">
    <property type="term" value="C:spindle pole body"/>
    <property type="evidence" value="ECO:0007669"/>
    <property type="project" value="UniProtKB-ARBA"/>
</dbReference>
<evidence type="ECO:0000256" key="3">
    <source>
        <dbReference type="ARBA" id="ARBA00022701"/>
    </source>
</evidence>
<evidence type="ECO:0000313" key="10">
    <source>
        <dbReference type="Proteomes" id="UP000559027"/>
    </source>
</evidence>
<dbReference type="GO" id="GO:0007020">
    <property type="term" value="P:microtubule nucleation"/>
    <property type="evidence" value="ECO:0007669"/>
    <property type="project" value="InterPro"/>
</dbReference>